<evidence type="ECO:0000313" key="10">
    <source>
        <dbReference type="Proteomes" id="UP001598130"/>
    </source>
</evidence>
<dbReference type="PANTHER" id="PTHR41523">
    <property type="entry name" value="TWO-COMPONENT SYSTEM SENSOR PROTEIN"/>
    <property type="match status" value="1"/>
</dbReference>
<keyword evidence="4" id="KW-0808">Transferase</keyword>
<dbReference type="EMBL" id="JAOTJD010000012">
    <property type="protein sequence ID" value="MFD3263972.1"/>
    <property type="molecule type" value="Genomic_DNA"/>
</dbReference>
<dbReference type="CDD" id="cd16936">
    <property type="entry name" value="HATPase_RsbW-like"/>
    <property type="match status" value="1"/>
</dbReference>
<dbReference type="Pfam" id="PF13581">
    <property type="entry name" value="HATPase_c_2"/>
    <property type="match status" value="1"/>
</dbReference>
<evidence type="ECO:0000256" key="1">
    <source>
        <dbReference type="ARBA" id="ARBA00000085"/>
    </source>
</evidence>
<dbReference type="RefSeq" id="WP_377369279.1">
    <property type="nucleotide sequence ID" value="NZ_JAOTJD010000012.1"/>
</dbReference>
<keyword evidence="10" id="KW-1185">Reference proteome</keyword>
<name>A0ABW6CLM7_9CAUL</name>
<dbReference type="Gene3D" id="3.30.565.10">
    <property type="entry name" value="Histidine kinase-like ATPase, C-terminal domain"/>
    <property type="match status" value="1"/>
</dbReference>
<dbReference type="EC" id="2.7.13.3" evidence="2"/>
<reference evidence="9 10" key="1">
    <citation type="submission" date="2022-09" db="EMBL/GenBank/DDBJ databases">
        <title>New species of Phenylobacterium.</title>
        <authorList>
            <person name="Mieszkin S."/>
        </authorList>
    </citation>
    <scope>NUCLEOTIDE SEQUENCE [LARGE SCALE GENOMIC DNA]</scope>
    <source>
        <strain evidence="9 10">HK31-G</strain>
    </source>
</reference>
<keyword evidence="3" id="KW-0597">Phosphoprotein</keyword>
<organism evidence="9 10">
    <name type="scientific">Phenylobacterium ferrooxidans</name>
    <dbReference type="NCBI Taxonomy" id="2982689"/>
    <lineage>
        <taxon>Bacteria</taxon>
        <taxon>Pseudomonadati</taxon>
        <taxon>Pseudomonadota</taxon>
        <taxon>Alphaproteobacteria</taxon>
        <taxon>Caulobacterales</taxon>
        <taxon>Caulobacteraceae</taxon>
        <taxon>Phenylobacterium</taxon>
    </lineage>
</organism>
<evidence type="ECO:0000256" key="4">
    <source>
        <dbReference type="ARBA" id="ARBA00022679"/>
    </source>
</evidence>
<dbReference type="Proteomes" id="UP001598130">
    <property type="component" value="Unassembled WGS sequence"/>
</dbReference>
<feature type="domain" description="Histidine kinase/HSP90-like ATPase" evidence="8">
    <location>
        <begin position="114"/>
        <end position="202"/>
    </location>
</feature>
<dbReference type="SUPFAM" id="SSF55874">
    <property type="entry name" value="ATPase domain of HSP90 chaperone/DNA topoisomerase II/histidine kinase"/>
    <property type="match status" value="1"/>
</dbReference>
<accession>A0ABW6CLM7</accession>
<comment type="caution">
    <text evidence="9">The sequence shown here is derived from an EMBL/GenBank/DDBJ whole genome shotgun (WGS) entry which is preliminary data.</text>
</comment>
<evidence type="ECO:0000256" key="7">
    <source>
        <dbReference type="ARBA" id="ARBA00022840"/>
    </source>
</evidence>
<comment type="catalytic activity">
    <reaction evidence="1">
        <text>ATP + protein L-histidine = ADP + protein N-phospho-L-histidine.</text>
        <dbReference type="EC" id="2.7.13.3"/>
    </reaction>
</comment>
<dbReference type="GO" id="GO:0016301">
    <property type="term" value="F:kinase activity"/>
    <property type="evidence" value="ECO:0007669"/>
    <property type="project" value="UniProtKB-KW"/>
</dbReference>
<proteinExistence type="predicted"/>
<gene>
    <name evidence="9" type="ORF">OCL97_08365</name>
</gene>
<dbReference type="InterPro" id="IPR003594">
    <property type="entry name" value="HATPase_dom"/>
</dbReference>
<sequence>MSLQNLSAPGQASTQFPLCAAHCPLLAEVNHRTANQFALLTSYIHLSLEEFRRHPGEIRDLQLAFAAVEARARALSNLNRRLTERPTSSEPIDVSAMLHEVCATFGTSGDTIHSVVDEIAGPHLVTNSVNVAVGQMVTEAVMNALKYAYPVDQPGEITVRSTAGPSGALLVEVIDRGVGGLPASLSTSAKSFGVRLMRGLARQEDIGLDFVAGSPGLTVQFVLPSLSRFHEQLEGRLAQDGPPAWALSRP</sequence>
<keyword evidence="7" id="KW-0067">ATP-binding</keyword>
<keyword evidence="6 9" id="KW-0418">Kinase</keyword>
<evidence type="ECO:0000313" key="9">
    <source>
        <dbReference type="EMBL" id="MFD3263972.1"/>
    </source>
</evidence>
<evidence type="ECO:0000259" key="8">
    <source>
        <dbReference type="Pfam" id="PF13581"/>
    </source>
</evidence>
<dbReference type="InterPro" id="IPR036890">
    <property type="entry name" value="HATPase_C_sf"/>
</dbReference>
<evidence type="ECO:0000256" key="6">
    <source>
        <dbReference type="ARBA" id="ARBA00022777"/>
    </source>
</evidence>
<keyword evidence="5" id="KW-0547">Nucleotide-binding</keyword>
<evidence type="ECO:0000256" key="3">
    <source>
        <dbReference type="ARBA" id="ARBA00022553"/>
    </source>
</evidence>
<evidence type="ECO:0000256" key="5">
    <source>
        <dbReference type="ARBA" id="ARBA00022741"/>
    </source>
</evidence>
<protein>
    <recommendedName>
        <fullName evidence="2">histidine kinase</fullName>
        <ecNumber evidence="2">2.7.13.3</ecNumber>
    </recommendedName>
</protein>
<evidence type="ECO:0000256" key="2">
    <source>
        <dbReference type="ARBA" id="ARBA00012438"/>
    </source>
</evidence>
<dbReference type="PANTHER" id="PTHR41523:SF8">
    <property type="entry name" value="ETHYLENE RESPONSE SENSOR PROTEIN"/>
    <property type="match status" value="1"/>
</dbReference>